<dbReference type="InterPro" id="IPR041916">
    <property type="entry name" value="Anti_sigma_zinc_sf"/>
</dbReference>
<dbReference type="Proteomes" id="UP000292564">
    <property type="component" value="Unassembled WGS sequence"/>
</dbReference>
<accession>A0A4Q7ZM77</accession>
<dbReference type="EMBL" id="SHKY01000001">
    <property type="protein sequence ID" value="RZU51724.1"/>
    <property type="molecule type" value="Genomic_DNA"/>
</dbReference>
<protein>
    <submittedName>
        <fullName evidence="5">Putative zinc finger protein</fullName>
    </submittedName>
</protein>
<gene>
    <name evidence="5" type="ORF">EV385_3557</name>
</gene>
<feature type="domain" description="Putative zinc-finger" evidence="4">
    <location>
        <begin position="11"/>
        <end position="43"/>
    </location>
</feature>
<organism evidence="5 6">
    <name type="scientific">Krasilnikovia cinnamomea</name>
    <dbReference type="NCBI Taxonomy" id="349313"/>
    <lineage>
        <taxon>Bacteria</taxon>
        <taxon>Bacillati</taxon>
        <taxon>Actinomycetota</taxon>
        <taxon>Actinomycetes</taxon>
        <taxon>Micromonosporales</taxon>
        <taxon>Micromonosporaceae</taxon>
        <taxon>Krasilnikovia</taxon>
    </lineage>
</organism>
<keyword evidence="3" id="KW-0472">Membrane</keyword>
<comment type="caution">
    <text evidence="5">The sequence shown here is derived from an EMBL/GenBank/DDBJ whole genome shotgun (WGS) entry which is preliminary data.</text>
</comment>
<evidence type="ECO:0000259" key="4">
    <source>
        <dbReference type="Pfam" id="PF13490"/>
    </source>
</evidence>
<proteinExistence type="predicted"/>
<dbReference type="Pfam" id="PF13490">
    <property type="entry name" value="zf-HC2"/>
    <property type="match status" value="1"/>
</dbReference>
<reference evidence="5 6" key="1">
    <citation type="submission" date="2019-02" db="EMBL/GenBank/DDBJ databases">
        <title>Sequencing the genomes of 1000 actinobacteria strains.</title>
        <authorList>
            <person name="Klenk H.-P."/>
        </authorList>
    </citation>
    <scope>NUCLEOTIDE SEQUENCE [LARGE SCALE GENOMIC DNA]</scope>
    <source>
        <strain evidence="5 6">DSM 45162</strain>
    </source>
</reference>
<evidence type="ECO:0000313" key="5">
    <source>
        <dbReference type="EMBL" id="RZU51724.1"/>
    </source>
</evidence>
<sequence>MTPSVSDEHDELRLLLGGYLLGGLDEGDTDRLDAHLHGCDQCRDELDRLAPIPELLQRLPEAARDAERGGTLVSLSARPSPERVEELLSRMRAERTRGRRMAQVRWLAAAAVVLIAALIGFGVVTADRRTPPTDALPSPELVTARFEPATGSGLTGQAVVTPKAWGVAISLDMSRVEGKGPFVCQVRDSAGHVEQAAAWGATSTGEAKVTGASSVHLGDVEAISIADRDGHVLGTATLS</sequence>
<evidence type="ECO:0000256" key="3">
    <source>
        <dbReference type="SAM" id="Phobius"/>
    </source>
</evidence>
<dbReference type="AlphaFoldDB" id="A0A4Q7ZM77"/>
<keyword evidence="3" id="KW-1133">Transmembrane helix</keyword>
<dbReference type="InterPro" id="IPR027383">
    <property type="entry name" value="Znf_put"/>
</dbReference>
<dbReference type="Gene3D" id="1.10.10.1320">
    <property type="entry name" value="Anti-sigma factor, zinc-finger domain"/>
    <property type="match status" value="1"/>
</dbReference>
<dbReference type="RefSeq" id="WP_242624936.1">
    <property type="nucleotide sequence ID" value="NZ_SHKY01000001.1"/>
</dbReference>
<name>A0A4Q7ZM77_9ACTN</name>
<evidence type="ECO:0000256" key="2">
    <source>
        <dbReference type="ARBA" id="ARBA00023163"/>
    </source>
</evidence>
<keyword evidence="6" id="KW-1185">Reference proteome</keyword>
<feature type="transmembrane region" description="Helical" evidence="3">
    <location>
        <begin position="104"/>
        <end position="124"/>
    </location>
</feature>
<keyword evidence="2" id="KW-0804">Transcription</keyword>
<evidence type="ECO:0000256" key="1">
    <source>
        <dbReference type="ARBA" id="ARBA00023015"/>
    </source>
</evidence>
<keyword evidence="1" id="KW-0805">Transcription regulation</keyword>
<keyword evidence="3" id="KW-0812">Transmembrane</keyword>
<evidence type="ECO:0000313" key="6">
    <source>
        <dbReference type="Proteomes" id="UP000292564"/>
    </source>
</evidence>